<dbReference type="PANTHER" id="PTHR15503">
    <property type="entry name" value="LDOC1 RELATED"/>
    <property type="match status" value="1"/>
</dbReference>
<dbReference type="OrthoDB" id="786726at2759"/>
<dbReference type="AlphaFoldDB" id="A0A5B6WSJ1"/>
<dbReference type="InterPro" id="IPR032567">
    <property type="entry name" value="RTL1-rel"/>
</dbReference>
<organism evidence="4 5">
    <name type="scientific">Gossypium australe</name>
    <dbReference type="NCBI Taxonomy" id="47621"/>
    <lineage>
        <taxon>Eukaryota</taxon>
        <taxon>Viridiplantae</taxon>
        <taxon>Streptophyta</taxon>
        <taxon>Embryophyta</taxon>
        <taxon>Tracheophyta</taxon>
        <taxon>Spermatophyta</taxon>
        <taxon>Magnoliopsida</taxon>
        <taxon>eudicotyledons</taxon>
        <taxon>Gunneridae</taxon>
        <taxon>Pentapetalae</taxon>
        <taxon>rosids</taxon>
        <taxon>malvids</taxon>
        <taxon>Malvales</taxon>
        <taxon>Malvaceae</taxon>
        <taxon>Malvoideae</taxon>
        <taxon>Gossypium</taxon>
    </lineage>
</organism>
<feature type="region of interest" description="Disordered" evidence="2">
    <location>
        <begin position="183"/>
        <end position="231"/>
    </location>
</feature>
<evidence type="ECO:0000313" key="4">
    <source>
        <dbReference type="EMBL" id="KAA3484413.1"/>
    </source>
</evidence>
<dbReference type="CDD" id="cd00303">
    <property type="entry name" value="retropepsin_like"/>
    <property type="match status" value="1"/>
</dbReference>
<dbReference type="GO" id="GO:0008270">
    <property type="term" value="F:zinc ion binding"/>
    <property type="evidence" value="ECO:0007669"/>
    <property type="project" value="UniProtKB-KW"/>
</dbReference>
<dbReference type="Gene3D" id="2.40.70.10">
    <property type="entry name" value="Acid Proteases"/>
    <property type="match status" value="1"/>
</dbReference>
<proteinExistence type="predicted"/>
<keyword evidence="1" id="KW-0479">Metal-binding</keyword>
<dbReference type="Gene3D" id="4.10.60.10">
    <property type="entry name" value="Zinc finger, CCHC-type"/>
    <property type="match status" value="1"/>
</dbReference>
<dbReference type="SUPFAM" id="SSF50630">
    <property type="entry name" value="Acid proteases"/>
    <property type="match status" value="1"/>
</dbReference>
<feature type="compositionally biased region" description="Basic and acidic residues" evidence="2">
    <location>
        <begin position="210"/>
        <end position="231"/>
    </location>
</feature>
<name>A0A5B6WSJ1_9ROSI</name>
<evidence type="ECO:0000256" key="1">
    <source>
        <dbReference type="PROSITE-ProRule" id="PRU00047"/>
    </source>
</evidence>
<dbReference type="PANTHER" id="PTHR15503:SF45">
    <property type="entry name" value="RNA-DIRECTED DNA POLYMERASE HOMOLOG"/>
    <property type="match status" value="1"/>
</dbReference>
<dbReference type="InterPro" id="IPR001878">
    <property type="entry name" value="Znf_CCHC"/>
</dbReference>
<dbReference type="Proteomes" id="UP000325315">
    <property type="component" value="Unassembled WGS sequence"/>
</dbReference>
<protein>
    <submittedName>
        <fullName evidence="4">Gag-Pol polyprotein</fullName>
    </submittedName>
</protein>
<reference evidence="5" key="1">
    <citation type="journal article" date="2019" name="Plant Biotechnol. J.">
        <title>Genome sequencing of the Australian wild diploid species Gossypium australe highlights disease resistance and delayed gland morphogenesis.</title>
        <authorList>
            <person name="Cai Y."/>
            <person name="Cai X."/>
            <person name="Wang Q."/>
            <person name="Wang P."/>
            <person name="Zhang Y."/>
            <person name="Cai C."/>
            <person name="Xu Y."/>
            <person name="Wang K."/>
            <person name="Zhou Z."/>
            <person name="Wang C."/>
            <person name="Geng S."/>
            <person name="Li B."/>
            <person name="Dong Q."/>
            <person name="Hou Y."/>
            <person name="Wang H."/>
            <person name="Ai P."/>
            <person name="Liu Z."/>
            <person name="Yi F."/>
            <person name="Sun M."/>
            <person name="An G."/>
            <person name="Cheng J."/>
            <person name="Zhang Y."/>
            <person name="Shi Q."/>
            <person name="Xie Y."/>
            <person name="Shi X."/>
            <person name="Chang Y."/>
            <person name="Huang F."/>
            <person name="Chen Y."/>
            <person name="Hong S."/>
            <person name="Mi L."/>
            <person name="Sun Q."/>
            <person name="Zhang L."/>
            <person name="Zhou B."/>
            <person name="Peng R."/>
            <person name="Zhang X."/>
            <person name="Liu F."/>
        </authorList>
    </citation>
    <scope>NUCLEOTIDE SEQUENCE [LARGE SCALE GENOMIC DNA]</scope>
    <source>
        <strain evidence="5">cv. PA1801</strain>
    </source>
</reference>
<evidence type="ECO:0000259" key="3">
    <source>
        <dbReference type="PROSITE" id="PS50158"/>
    </source>
</evidence>
<comment type="caution">
    <text evidence="4">The sequence shown here is derived from an EMBL/GenBank/DDBJ whole genome shotgun (WGS) entry which is preliminary data.</text>
</comment>
<sequence length="376" mass="42770">MKQGRMTVTEYEREFVRLSKYAQECVSTEAIMCKRFEDGLNEDVILFVGVLELKEFVVLVDRACKAEELVKEKRKAKIEYRDSRKRQMNKLFQSSSKKSRDFPTRSATSAGFLNRSKSKQYSGIKAQTTSVASVGNTRPNRLECSQCGRRHPGECRAHERACFNCGSYDHFIRECPEMVEKEKIQSARSGSTIRRKQQRNPESGTSSKSTPREQAARSEGREPARTYAIRAREEASSPDVIKGTFSLYDINVVALIDPGSTHSYIYMKLVSSMSMPIKSTEFVIKVSNPLGKSVLVDKVYEDCPLMIRGHYFKANIMLLPFDKFNIILGMNWLTTYDVTVNCGKNYIELRCENGNTLHVESDEHDRSPVVISHMAA</sequence>
<dbReference type="Pfam" id="PF08284">
    <property type="entry name" value="RVP_2"/>
    <property type="match status" value="1"/>
</dbReference>
<dbReference type="SMART" id="SM00343">
    <property type="entry name" value="ZnF_C2HC"/>
    <property type="match status" value="1"/>
</dbReference>
<dbReference type="GO" id="GO:0003676">
    <property type="term" value="F:nucleic acid binding"/>
    <property type="evidence" value="ECO:0007669"/>
    <property type="project" value="InterPro"/>
</dbReference>
<feature type="region of interest" description="Disordered" evidence="2">
    <location>
        <begin position="89"/>
        <end position="109"/>
    </location>
</feature>
<accession>A0A5B6WSJ1</accession>
<dbReference type="PROSITE" id="PS50158">
    <property type="entry name" value="ZF_CCHC"/>
    <property type="match status" value="1"/>
</dbReference>
<gene>
    <name evidence="4" type="ORF">EPI10_006497</name>
</gene>
<dbReference type="InterPro" id="IPR021109">
    <property type="entry name" value="Peptidase_aspartic_dom_sf"/>
</dbReference>
<feature type="domain" description="CCHC-type" evidence="3">
    <location>
        <begin position="162"/>
        <end position="177"/>
    </location>
</feature>
<dbReference type="EMBL" id="SMMG02000002">
    <property type="protein sequence ID" value="KAA3484413.1"/>
    <property type="molecule type" value="Genomic_DNA"/>
</dbReference>
<keyword evidence="1" id="KW-0863">Zinc-finger</keyword>
<evidence type="ECO:0000313" key="5">
    <source>
        <dbReference type="Proteomes" id="UP000325315"/>
    </source>
</evidence>
<keyword evidence="5" id="KW-1185">Reference proteome</keyword>
<keyword evidence="1" id="KW-0862">Zinc</keyword>
<feature type="compositionally biased region" description="Polar residues" evidence="2">
    <location>
        <begin position="200"/>
        <end position="209"/>
    </location>
</feature>
<evidence type="ECO:0000256" key="2">
    <source>
        <dbReference type="SAM" id="MobiDB-lite"/>
    </source>
</evidence>
<dbReference type="Pfam" id="PF00098">
    <property type="entry name" value="zf-CCHC"/>
    <property type="match status" value="1"/>
</dbReference>